<evidence type="ECO:0000256" key="1">
    <source>
        <dbReference type="SAM" id="MobiDB-lite"/>
    </source>
</evidence>
<name>M2MRN8_BAUPA</name>
<evidence type="ECO:0000313" key="3">
    <source>
        <dbReference type="Proteomes" id="UP000011761"/>
    </source>
</evidence>
<dbReference type="GeneID" id="19113007"/>
<dbReference type="EMBL" id="KB445559">
    <property type="protein sequence ID" value="EMC94143.1"/>
    <property type="molecule type" value="Genomic_DNA"/>
</dbReference>
<keyword evidence="3" id="KW-1185">Reference proteome</keyword>
<organism evidence="2 3">
    <name type="scientific">Baudoinia panamericana (strain UAMH 10762)</name>
    <name type="common">Angels' share fungus</name>
    <name type="synonym">Baudoinia compniacensis (strain UAMH 10762)</name>
    <dbReference type="NCBI Taxonomy" id="717646"/>
    <lineage>
        <taxon>Eukaryota</taxon>
        <taxon>Fungi</taxon>
        <taxon>Dikarya</taxon>
        <taxon>Ascomycota</taxon>
        <taxon>Pezizomycotina</taxon>
        <taxon>Dothideomycetes</taxon>
        <taxon>Dothideomycetidae</taxon>
        <taxon>Mycosphaerellales</taxon>
        <taxon>Teratosphaeriaceae</taxon>
        <taxon>Baudoinia</taxon>
    </lineage>
</organism>
<sequence>MTAAKDSDSDAGSDHQHWADDDEYIKQAVIAAPGYDSHNGLRSHTYYPSQPITQVSPKFTPAPPVYYPPYPQPIAYQPYQAAAQYGFIAPPPHPAAAYPTPAYYTYAVPPQPQQPQPMSNYYIYQPAYSAPAVAPIQGNVWTGRTKAQVEEDNMKIAAKEGANDKRKIVPTDIKDDQMCWCVELDGSHTLRTFISIKELKGEWKKDPRFQDSYYFLRVEEEAKKKD</sequence>
<reference evidence="2 3" key="1">
    <citation type="journal article" date="2012" name="PLoS Pathog.">
        <title>Diverse lifestyles and strategies of plant pathogenesis encoded in the genomes of eighteen Dothideomycetes fungi.</title>
        <authorList>
            <person name="Ohm R.A."/>
            <person name="Feau N."/>
            <person name="Henrissat B."/>
            <person name="Schoch C.L."/>
            <person name="Horwitz B.A."/>
            <person name="Barry K.W."/>
            <person name="Condon B.J."/>
            <person name="Copeland A.C."/>
            <person name="Dhillon B."/>
            <person name="Glaser F."/>
            <person name="Hesse C.N."/>
            <person name="Kosti I."/>
            <person name="LaButti K."/>
            <person name="Lindquist E.A."/>
            <person name="Lucas S."/>
            <person name="Salamov A.A."/>
            <person name="Bradshaw R.E."/>
            <person name="Ciuffetti L."/>
            <person name="Hamelin R.C."/>
            <person name="Kema G.H.J."/>
            <person name="Lawrence C."/>
            <person name="Scott J.A."/>
            <person name="Spatafora J.W."/>
            <person name="Turgeon B.G."/>
            <person name="de Wit P.J.G.M."/>
            <person name="Zhong S."/>
            <person name="Goodwin S.B."/>
            <person name="Grigoriev I.V."/>
        </authorList>
    </citation>
    <scope>NUCLEOTIDE SEQUENCE [LARGE SCALE GENOMIC DNA]</scope>
    <source>
        <strain evidence="2 3">UAMH 10762</strain>
    </source>
</reference>
<feature type="compositionally biased region" description="Basic and acidic residues" evidence="1">
    <location>
        <begin position="1"/>
        <end position="19"/>
    </location>
</feature>
<dbReference type="OrthoDB" id="5194044at2759"/>
<protein>
    <submittedName>
        <fullName evidence="2">Uncharacterized protein</fullName>
    </submittedName>
</protein>
<dbReference type="KEGG" id="bcom:BAUCODRAFT_36613"/>
<proteinExistence type="predicted"/>
<dbReference type="AlphaFoldDB" id="M2MRN8"/>
<dbReference type="STRING" id="717646.M2MRN8"/>
<evidence type="ECO:0000313" key="2">
    <source>
        <dbReference type="EMBL" id="EMC94143.1"/>
    </source>
</evidence>
<gene>
    <name evidence="2" type="ORF">BAUCODRAFT_36613</name>
</gene>
<dbReference type="OMA" id="ANFHVYQ"/>
<dbReference type="HOGENOM" id="CLU_1111377_0_0_1"/>
<feature type="region of interest" description="Disordered" evidence="1">
    <location>
        <begin position="1"/>
        <end position="20"/>
    </location>
</feature>
<dbReference type="eggNOG" id="ENOG502RIW3">
    <property type="taxonomic scope" value="Eukaryota"/>
</dbReference>
<accession>M2MRN8</accession>
<dbReference type="RefSeq" id="XP_007678668.1">
    <property type="nucleotide sequence ID" value="XM_007680478.1"/>
</dbReference>
<dbReference type="Proteomes" id="UP000011761">
    <property type="component" value="Unassembled WGS sequence"/>
</dbReference>